<proteinExistence type="predicted"/>
<reference evidence="2" key="1">
    <citation type="submission" date="2022-08" db="EMBL/GenBank/DDBJ databases">
        <authorList>
            <person name="Kallberg Y."/>
            <person name="Tangrot J."/>
            <person name="Rosling A."/>
        </authorList>
    </citation>
    <scope>NUCLEOTIDE SEQUENCE</scope>
    <source>
        <strain evidence="2">Wild A</strain>
    </source>
</reference>
<evidence type="ECO:0000313" key="2">
    <source>
        <dbReference type="EMBL" id="CAI2171639.1"/>
    </source>
</evidence>
<dbReference type="EMBL" id="CAMKVN010000840">
    <property type="protein sequence ID" value="CAI2171639.1"/>
    <property type="molecule type" value="Genomic_DNA"/>
</dbReference>
<comment type="caution">
    <text evidence="2">The sequence shown here is derived from an EMBL/GenBank/DDBJ whole genome shotgun (WGS) entry which is preliminary data.</text>
</comment>
<accession>A0A9W4WTT3</accession>
<feature type="region of interest" description="Disordered" evidence="1">
    <location>
        <begin position="1"/>
        <end position="49"/>
    </location>
</feature>
<sequence length="49" mass="5640">YKNRSKPNINPPEDNSKQSVDEPSESSEYTTEENNILAVSEPTRFRINN</sequence>
<gene>
    <name evidence="2" type="ORF">FWILDA_LOCUS5181</name>
</gene>
<dbReference type="AlphaFoldDB" id="A0A9W4WTT3"/>
<evidence type="ECO:0000313" key="3">
    <source>
        <dbReference type="Proteomes" id="UP001153678"/>
    </source>
</evidence>
<protein>
    <submittedName>
        <fullName evidence="2">1432_t:CDS:1</fullName>
    </submittedName>
</protein>
<organism evidence="2 3">
    <name type="scientific">Funneliformis geosporum</name>
    <dbReference type="NCBI Taxonomy" id="1117311"/>
    <lineage>
        <taxon>Eukaryota</taxon>
        <taxon>Fungi</taxon>
        <taxon>Fungi incertae sedis</taxon>
        <taxon>Mucoromycota</taxon>
        <taxon>Glomeromycotina</taxon>
        <taxon>Glomeromycetes</taxon>
        <taxon>Glomerales</taxon>
        <taxon>Glomeraceae</taxon>
        <taxon>Funneliformis</taxon>
    </lineage>
</organism>
<keyword evidence="3" id="KW-1185">Reference proteome</keyword>
<evidence type="ECO:0000256" key="1">
    <source>
        <dbReference type="SAM" id="MobiDB-lite"/>
    </source>
</evidence>
<feature type="non-terminal residue" evidence="2">
    <location>
        <position position="49"/>
    </location>
</feature>
<dbReference type="Proteomes" id="UP001153678">
    <property type="component" value="Unassembled WGS sequence"/>
</dbReference>
<name>A0A9W4WTT3_9GLOM</name>